<keyword evidence="1" id="KW-0175">Coiled coil</keyword>
<dbReference type="InParanoid" id="A0A0G4G3E1"/>
<protein>
    <submittedName>
        <fullName evidence="3">Uncharacterized protein</fullName>
    </submittedName>
</protein>
<evidence type="ECO:0000313" key="3">
    <source>
        <dbReference type="EMBL" id="CEM22662.1"/>
    </source>
</evidence>
<evidence type="ECO:0000313" key="4">
    <source>
        <dbReference type="Proteomes" id="UP000041254"/>
    </source>
</evidence>
<feature type="compositionally biased region" description="Basic and acidic residues" evidence="2">
    <location>
        <begin position="814"/>
        <end position="837"/>
    </location>
</feature>
<proteinExistence type="predicted"/>
<feature type="compositionally biased region" description="Basic residues" evidence="2">
    <location>
        <begin position="49"/>
        <end position="62"/>
    </location>
</feature>
<gene>
    <name evidence="3" type="ORF">Vbra_21919</name>
</gene>
<organism evidence="3 4">
    <name type="scientific">Vitrella brassicaformis (strain CCMP3155)</name>
    <dbReference type="NCBI Taxonomy" id="1169540"/>
    <lineage>
        <taxon>Eukaryota</taxon>
        <taxon>Sar</taxon>
        <taxon>Alveolata</taxon>
        <taxon>Colpodellida</taxon>
        <taxon>Vitrellaceae</taxon>
        <taxon>Vitrella</taxon>
    </lineage>
</organism>
<evidence type="ECO:0000256" key="2">
    <source>
        <dbReference type="SAM" id="MobiDB-lite"/>
    </source>
</evidence>
<evidence type="ECO:0000256" key="1">
    <source>
        <dbReference type="SAM" id="Coils"/>
    </source>
</evidence>
<feature type="compositionally biased region" description="Basic and acidic residues" evidence="2">
    <location>
        <begin position="63"/>
        <end position="80"/>
    </location>
</feature>
<accession>A0A0G4G3E1</accession>
<dbReference type="Proteomes" id="UP000041254">
    <property type="component" value="Unassembled WGS sequence"/>
</dbReference>
<sequence length="837" mass="92485">MDAGDGEDDHRMTARQLALLKASGGQKRKPVMDVDTSSSDGEGSDYGKGGRRRKAGKKRQRGDKKGKGDKKGGGRDKMEVSDDDEDIEDVVEVGPEDALKALKKMTMKLEAQLKQAKQAEKQAREVYELRKAAQDPESLEQQHRISEVDRQIRVWSSMVCADAKTQISHVDKVATKQMRENIRKLDAIRHKLDEIDEDDTEQTRSQLEGLPKALWMADGVGMGAMMGFVSCLESLASVNSFFHHLTQQAGMHPIVELEDSPKMKIAKKWTAGPLSECADVRIYHRPTKSLVYLLERLSGTVESVELHSQYEHPIYRNGQRAPEIQVQYNVERDMRQRKGDFQKVDLPQNKKPIVFERVESASVGTVWMKVAEDRMYQMPHLQGLGVVDITMAGAHRWISEADGGISSLHIICDKEDPTCRGGAASLTHVANALADTPSAKSLTSLTGRIKFSDSSNYNNGFINLVGSTGDEAGPLEEIEMAIGEIHNIHEIQKLHRFRTKCLAPDAREDYFGRIEEGELQGGPTVHLPFRGDKKALTDSLATVDMCCKQAEKVTLDSHASADTIKEAPGLDSMVFEHAHELTIVRYPGTGLLPSYITDDPTSLFPSVSSIVVREGALPVGVGASGRGAGYVLHALSPYLEKVCFELSVCADPEATCTLVPDGLESVSSEGKELAVQLKYDITCDGWRYNYDLDREERADISIGWEMYGNGESEAVREVMENGRVSSLEVCIKITYASARELRTCCGSFAECVVEAFSAFPTLDSVVLSVGYKYGGRPNSVVGMVRKGAKKRCRVTERTDGTIVLRPSQARQRAKKEERELEGDGHGETDAIIKKEEE</sequence>
<feature type="coiled-coil region" evidence="1">
    <location>
        <begin position="99"/>
        <end position="129"/>
    </location>
</feature>
<dbReference type="PhylomeDB" id="A0A0G4G3E1"/>
<feature type="region of interest" description="Disordered" evidence="2">
    <location>
        <begin position="1"/>
        <end position="88"/>
    </location>
</feature>
<keyword evidence="4" id="KW-1185">Reference proteome</keyword>
<feature type="region of interest" description="Disordered" evidence="2">
    <location>
        <begin position="806"/>
        <end position="837"/>
    </location>
</feature>
<dbReference type="AlphaFoldDB" id="A0A0G4G3E1"/>
<dbReference type="EMBL" id="CDMY01000554">
    <property type="protein sequence ID" value="CEM22662.1"/>
    <property type="molecule type" value="Genomic_DNA"/>
</dbReference>
<name>A0A0G4G3E1_VITBC</name>
<reference evidence="3 4" key="1">
    <citation type="submission" date="2014-11" db="EMBL/GenBank/DDBJ databases">
        <authorList>
            <person name="Zhu J."/>
            <person name="Qi W."/>
            <person name="Song R."/>
        </authorList>
    </citation>
    <scope>NUCLEOTIDE SEQUENCE [LARGE SCALE GENOMIC DNA]</scope>
</reference>
<dbReference type="VEuPathDB" id="CryptoDB:Vbra_21919"/>